<organism evidence="11 12">
    <name type="scientific">Rariglobus hedericola</name>
    <dbReference type="NCBI Taxonomy" id="2597822"/>
    <lineage>
        <taxon>Bacteria</taxon>
        <taxon>Pseudomonadati</taxon>
        <taxon>Verrucomicrobiota</taxon>
        <taxon>Opitutia</taxon>
        <taxon>Opitutales</taxon>
        <taxon>Opitutaceae</taxon>
        <taxon>Rariglobus</taxon>
    </lineage>
</organism>
<feature type="transmembrane region" description="Helical" evidence="9">
    <location>
        <begin position="80"/>
        <end position="101"/>
    </location>
</feature>
<accession>A0A556QPV7</accession>
<evidence type="ECO:0000313" key="12">
    <source>
        <dbReference type="Proteomes" id="UP000315648"/>
    </source>
</evidence>
<dbReference type="RefSeq" id="WP_144229017.1">
    <property type="nucleotide sequence ID" value="NZ_CBCRVV010000002.1"/>
</dbReference>
<dbReference type="AlphaFoldDB" id="A0A556QPV7"/>
<evidence type="ECO:0000256" key="1">
    <source>
        <dbReference type="ARBA" id="ARBA00004429"/>
    </source>
</evidence>
<dbReference type="Pfam" id="PF01061">
    <property type="entry name" value="ABC2_membrane"/>
    <property type="match status" value="1"/>
</dbReference>
<keyword evidence="7 9" id="KW-1133">Transmembrane helix</keyword>
<dbReference type="InterPro" id="IPR047817">
    <property type="entry name" value="ABC2_TM_bact-type"/>
</dbReference>
<keyword evidence="3 9" id="KW-0813">Transport</keyword>
<dbReference type="OrthoDB" id="9786910at2"/>
<evidence type="ECO:0000256" key="4">
    <source>
        <dbReference type="ARBA" id="ARBA00022475"/>
    </source>
</evidence>
<dbReference type="Proteomes" id="UP000315648">
    <property type="component" value="Unassembled WGS sequence"/>
</dbReference>
<sequence length="277" mass="31231">MSTPNPSETLVIEAGRAERHYWRDLWRYRELTEFLAWRDIKVRYKQASLGIAWALLQPVVTLVVFTFVFGRLAKMPDGGIPYPLLVLSGLLPWQLFSSAFSNASNSLVSNTHLVSKVYFPRLLIPLSSIMVALIDFAIVIALYALLALWFGLIPDWRIIALPFFILLGLFAALGAGLWLAALTVKFRDFRFIVPFILQVGLFLSPVGFSAANLPSWRWLISINPVAGVIDGFRWSLLQGQQSIYMPGLFMSVGITLLLVCTGVRYFRKVERSFADII</sequence>
<comment type="similarity">
    <text evidence="2 9">Belongs to the ABC-2 integral membrane protein family.</text>
</comment>
<dbReference type="GO" id="GO:0140359">
    <property type="term" value="F:ABC-type transporter activity"/>
    <property type="evidence" value="ECO:0007669"/>
    <property type="project" value="InterPro"/>
</dbReference>
<dbReference type="GO" id="GO:0005886">
    <property type="term" value="C:plasma membrane"/>
    <property type="evidence" value="ECO:0007669"/>
    <property type="project" value="UniProtKB-SubCell"/>
</dbReference>
<evidence type="ECO:0000256" key="8">
    <source>
        <dbReference type="ARBA" id="ARBA00023136"/>
    </source>
</evidence>
<evidence type="ECO:0000259" key="10">
    <source>
        <dbReference type="PROSITE" id="PS51012"/>
    </source>
</evidence>
<evidence type="ECO:0000256" key="2">
    <source>
        <dbReference type="ARBA" id="ARBA00007783"/>
    </source>
</evidence>
<dbReference type="InterPro" id="IPR013525">
    <property type="entry name" value="ABC2_TM"/>
</dbReference>
<feature type="transmembrane region" description="Helical" evidence="9">
    <location>
        <begin position="122"/>
        <end position="152"/>
    </location>
</feature>
<protein>
    <recommendedName>
        <fullName evidence="9">Transport permease protein</fullName>
    </recommendedName>
</protein>
<evidence type="ECO:0000256" key="9">
    <source>
        <dbReference type="RuleBase" id="RU361157"/>
    </source>
</evidence>
<evidence type="ECO:0000256" key="6">
    <source>
        <dbReference type="ARBA" id="ARBA00022692"/>
    </source>
</evidence>
<evidence type="ECO:0000313" key="11">
    <source>
        <dbReference type="EMBL" id="TSJ78676.1"/>
    </source>
</evidence>
<dbReference type="PROSITE" id="PS51012">
    <property type="entry name" value="ABC_TM2"/>
    <property type="match status" value="1"/>
</dbReference>
<dbReference type="EMBL" id="VMBG01000001">
    <property type="protein sequence ID" value="TSJ78676.1"/>
    <property type="molecule type" value="Genomic_DNA"/>
</dbReference>
<dbReference type="GO" id="GO:0015920">
    <property type="term" value="P:lipopolysaccharide transport"/>
    <property type="evidence" value="ECO:0007669"/>
    <property type="project" value="TreeGrafter"/>
</dbReference>
<keyword evidence="6 9" id="KW-0812">Transmembrane</keyword>
<comment type="caution">
    <text evidence="11">The sequence shown here is derived from an EMBL/GenBank/DDBJ whole genome shotgun (WGS) entry which is preliminary data.</text>
</comment>
<evidence type="ECO:0000256" key="5">
    <source>
        <dbReference type="ARBA" id="ARBA00022519"/>
    </source>
</evidence>
<dbReference type="PANTHER" id="PTHR30413:SF8">
    <property type="entry name" value="TRANSPORT PERMEASE PROTEIN"/>
    <property type="match status" value="1"/>
</dbReference>
<comment type="subcellular location">
    <subcellularLocation>
        <location evidence="1">Cell inner membrane</location>
        <topology evidence="1">Multi-pass membrane protein</topology>
    </subcellularLocation>
    <subcellularLocation>
        <location evidence="9">Cell membrane</location>
        <topology evidence="9">Multi-pass membrane protein</topology>
    </subcellularLocation>
</comment>
<feature type="domain" description="ABC transmembrane type-2" evidence="10">
    <location>
        <begin position="49"/>
        <end position="269"/>
    </location>
</feature>
<keyword evidence="4 9" id="KW-1003">Cell membrane</keyword>
<feature type="transmembrane region" description="Helical" evidence="9">
    <location>
        <begin position="47"/>
        <end position="68"/>
    </location>
</feature>
<dbReference type="PANTHER" id="PTHR30413">
    <property type="entry name" value="INNER MEMBRANE TRANSPORT PERMEASE"/>
    <property type="match status" value="1"/>
</dbReference>
<name>A0A556QPV7_9BACT</name>
<keyword evidence="12" id="KW-1185">Reference proteome</keyword>
<reference evidence="11 12" key="1">
    <citation type="submission" date="2019-07" db="EMBL/GenBank/DDBJ databases">
        <title>Description of 53C-WASEF.</title>
        <authorList>
            <person name="Pitt A."/>
            <person name="Hahn M.W."/>
        </authorList>
    </citation>
    <scope>NUCLEOTIDE SEQUENCE [LARGE SCALE GENOMIC DNA]</scope>
    <source>
        <strain evidence="11 12">53C-WASEF</strain>
    </source>
</reference>
<feature type="transmembrane region" description="Helical" evidence="9">
    <location>
        <begin position="243"/>
        <end position="266"/>
    </location>
</feature>
<feature type="transmembrane region" description="Helical" evidence="9">
    <location>
        <begin position="158"/>
        <end position="179"/>
    </location>
</feature>
<feature type="transmembrane region" description="Helical" evidence="9">
    <location>
        <begin position="191"/>
        <end position="211"/>
    </location>
</feature>
<evidence type="ECO:0000256" key="7">
    <source>
        <dbReference type="ARBA" id="ARBA00022989"/>
    </source>
</evidence>
<keyword evidence="8 9" id="KW-0472">Membrane</keyword>
<gene>
    <name evidence="11" type="ORF">FPL22_05055</name>
</gene>
<proteinExistence type="inferred from homology"/>
<evidence type="ECO:0000256" key="3">
    <source>
        <dbReference type="ARBA" id="ARBA00022448"/>
    </source>
</evidence>
<keyword evidence="5" id="KW-0997">Cell inner membrane</keyword>